<dbReference type="InterPro" id="IPR001608">
    <property type="entry name" value="Ala_racemase_N"/>
</dbReference>
<dbReference type="GO" id="GO:0036088">
    <property type="term" value="P:D-serine catabolic process"/>
    <property type="evidence" value="ECO:0007669"/>
    <property type="project" value="TreeGrafter"/>
</dbReference>
<dbReference type="PANTHER" id="PTHR28004:SF2">
    <property type="entry name" value="D-SERINE DEHYDRATASE"/>
    <property type="match status" value="1"/>
</dbReference>
<dbReference type="InterPro" id="IPR029066">
    <property type="entry name" value="PLP-binding_barrel"/>
</dbReference>
<evidence type="ECO:0000256" key="1">
    <source>
        <dbReference type="ARBA" id="ARBA00005323"/>
    </source>
</evidence>
<dbReference type="SMART" id="SM01119">
    <property type="entry name" value="D-ser_dehydrat"/>
    <property type="match status" value="1"/>
</dbReference>
<dbReference type="CDD" id="cd06821">
    <property type="entry name" value="PLPDE_III_D-TA"/>
    <property type="match status" value="1"/>
</dbReference>
<keyword evidence="2" id="KW-0456">Lyase</keyword>
<dbReference type="Pfam" id="PF14031">
    <property type="entry name" value="D-ser_dehydrat"/>
    <property type="match status" value="1"/>
</dbReference>
<evidence type="ECO:0000313" key="5">
    <source>
        <dbReference type="Proteomes" id="UP000514509"/>
    </source>
</evidence>
<evidence type="ECO:0000256" key="2">
    <source>
        <dbReference type="ARBA" id="ARBA00023239"/>
    </source>
</evidence>
<gene>
    <name evidence="4" type="ORF">HUW48_07045</name>
</gene>
<dbReference type="InterPro" id="IPR051466">
    <property type="entry name" value="D-amino_acid_metab_enzyme"/>
</dbReference>
<protein>
    <submittedName>
        <fullName evidence="4">D-TA family PLP-dependent enzyme</fullName>
    </submittedName>
</protein>
<dbReference type="InterPro" id="IPR026956">
    <property type="entry name" value="D-ser_dehydrat-like_dom"/>
</dbReference>
<dbReference type="Pfam" id="PF01168">
    <property type="entry name" value="Ala_racemase_N"/>
    <property type="match status" value="1"/>
</dbReference>
<dbReference type="KEGG" id="add:HUW48_07045"/>
<dbReference type="SUPFAM" id="SSF51419">
    <property type="entry name" value="PLP-binding barrel"/>
    <property type="match status" value="1"/>
</dbReference>
<dbReference type="Gene3D" id="2.40.37.20">
    <property type="entry name" value="D-serine dehydratase-like domain"/>
    <property type="match status" value="1"/>
</dbReference>
<dbReference type="RefSeq" id="WP_182415008.1">
    <property type="nucleotide sequence ID" value="NZ_CP055153.1"/>
</dbReference>
<dbReference type="AlphaFoldDB" id="A0A7L7L4U2"/>
<feature type="domain" description="D-serine dehydratase-like" evidence="3">
    <location>
        <begin position="265"/>
        <end position="354"/>
    </location>
</feature>
<comment type="similarity">
    <text evidence="1">Belongs to the DSD1 family.</text>
</comment>
<dbReference type="GO" id="GO:0008721">
    <property type="term" value="F:D-serine ammonia-lyase activity"/>
    <property type="evidence" value="ECO:0007669"/>
    <property type="project" value="TreeGrafter"/>
</dbReference>
<dbReference type="PANTHER" id="PTHR28004">
    <property type="entry name" value="ZGC:162816-RELATED"/>
    <property type="match status" value="1"/>
</dbReference>
<evidence type="ECO:0000259" key="3">
    <source>
        <dbReference type="SMART" id="SM01119"/>
    </source>
</evidence>
<dbReference type="Proteomes" id="UP000514509">
    <property type="component" value="Chromosome"/>
</dbReference>
<evidence type="ECO:0000313" key="4">
    <source>
        <dbReference type="EMBL" id="QMU27816.1"/>
    </source>
</evidence>
<accession>A0A7L7L4U2</accession>
<dbReference type="Gene3D" id="3.20.20.10">
    <property type="entry name" value="Alanine racemase"/>
    <property type="match status" value="1"/>
</dbReference>
<keyword evidence="5" id="KW-1185">Reference proteome</keyword>
<dbReference type="InterPro" id="IPR042208">
    <property type="entry name" value="D-ser_dehydrat-like_sf"/>
</dbReference>
<reference evidence="4 5" key="1">
    <citation type="submission" date="2020-08" db="EMBL/GenBank/DDBJ databases">
        <title>Adhaeribacter dokdonensis sp. nov., isolated from the rhizosphere of Elymus tsukushiensis, a plant native to the Dokdo Islands, Republic of Korea.</title>
        <authorList>
            <person name="Ghim S.Y."/>
        </authorList>
    </citation>
    <scope>NUCLEOTIDE SEQUENCE [LARGE SCALE GENOMIC DNA]</scope>
    <source>
        <strain evidence="4 5">KUDC8001</strain>
    </source>
</reference>
<dbReference type="EMBL" id="CP055153">
    <property type="protein sequence ID" value="QMU27816.1"/>
    <property type="molecule type" value="Genomic_DNA"/>
</dbReference>
<proteinExistence type="inferred from homology"/>
<name>A0A7L7L4U2_9BACT</name>
<organism evidence="4 5">
    <name type="scientific">Adhaeribacter radiodurans</name>
    <dbReference type="NCBI Taxonomy" id="2745197"/>
    <lineage>
        <taxon>Bacteria</taxon>
        <taxon>Pseudomonadati</taxon>
        <taxon>Bacteroidota</taxon>
        <taxon>Cytophagia</taxon>
        <taxon>Cytophagales</taxon>
        <taxon>Hymenobacteraceae</taxon>
        <taxon>Adhaeribacter</taxon>
    </lineage>
</organism>
<sequence>MRETEVLPWYSISNIDAIDTPALIVFPERVKQNIQLLTSMVSGVEWLRPHVKTHKMAEVSELLLEAGITKFKCATIAEAEMLGQAGAPDVLLAYQPVGPKIERLLQLVQKYPNTAFSCIVDNLPIAQSIAATFAEENLTLPIFLDLNVGMNRTGIVPGPEAMALYRACYELKGIKPVGLHAYDGHLRDPDLNLRKTTCDAAFAPVSALADEIAAAGYPAPIMVAGGSPTFPIHAQRPGVECSPGTFVFWDYGYSSVLTEQPFQFAAVVVTRVISKIDAQTLCLDLGHKAIAAENPLPRVIFLNAPDAQPISQSEEHLVVKVKPESSYLVGDVVYGIPVHICPTCALYDKAYVAEENTIQTSWAVVSRNRFISV</sequence>